<dbReference type="Proteomes" id="UP000281553">
    <property type="component" value="Unassembled WGS sequence"/>
</dbReference>
<dbReference type="EMBL" id="UYRU01060684">
    <property type="protein sequence ID" value="VDN14886.1"/>
    <property type="molecule type" value="Genomic_DNA"/>
</dbReference>
<organism evidence="2 3">
    <name type="scientific">Dibothriocephalus latus</name>
    <name type="common">Fish tapeworm</name>
    <name type="synonym">Diphyllobothrium latum</name>
    <dbReference type="NCBI Taxonomy" id="60516"/>
    <lineage>
        <taxon>Eukaryota</taxon>
        <taxon>Metazoa</taxon>
        <taxon>Spiralia</taxon>
        <taxon>Lophotrochozoa</taxon>
        <taxon>Platyhelminthes</taxon>
        <taxon>Cestoda</taxon>
        <taxon>Eucestoda</taxon>
        <taxon>Diphyllobothriidea</taxon>
        <taxon>Diphyllobothriidae</taxon>
        <taxon>Dibothriocephalus</taxon>
    </lineage>
</organism>
<evidence type="ECO:0000313" key="3">
    <source>
        <dbReference type="Proteomes" id="UP000281553"/>
    </source>
</evidence>
<feature type="non-terminal residue" evidence="2">
    <location>
        <position position="258"/>
    </location>
</feature>
<evidence type="ECO:0000313" key="2">
    <source>
        <dbReference type="EMBL" id="VDN14886.1"/>
    </source>
</evidence>
<keyword evidence="3" id="KW-1185">Reference proteome</keyword>
<dbReference type="InterPro" id="IPR013087">
    <property type="entry name" value="Znf_C2H2_type"/>
</dbReference>
<dbReference type="OrthoDB" id="5877502at2759"/>
<proteinExistence type="predicted"/>
<dbReference type="SUPFAM" id="SSF57667">
    <property type="entry name" value="beta-beta-alpha zinc fingers"/>
    <property type="match status" value="1"/>
</dbReference>
<protein>
    <recommendedName>
        <fullName evidence="1">C2H2-type domain-containing protein</fullName>
    </recommendedName>
</protein>
<dbReference type="AlphaFoldDB" id="A0A3P7PAD2"/>
<reference evidence="2 3" key="1">
    <citation type="submission" date="2018-11" db="EMBL/GenBank/DDBJ databases">
        <authorList>
            <consortium name="Pathogen Informatics"/>
        </authorList>
    </citation>
    <scope>NUCLEOTIDE SEQUENCE [LARGE SCALE GENOMIC DNA]</scope>
</reference>
<gene>
    <name evidence="2" type="ORF">DILT_LOCUS10717</name>
</gene>
<sequence>MSEADTSVAISAYTKYYTDVLAYFKTLLNAIEDPPPPTDHKACHAQVTSHQAPDSMEHKVPDPNVDPWEHSKTVMDGYFSRLDGSRNWDWASWHNYLSWISRTHPEWFRLFTDCSKQMGINWDEMYQKWLSSQAVVENTQHVFVTISLILPFYLYMLLPDTSCPPPIEPPSHIQSMANGVPFRPPPSLSFTSQPPPPIPPEDPRIWCEDCDQYFETNRAFDIHFRGVKHIQNALTKTITRNPNIVLDIPTSQTTQWNL</sequence>
<feature type="domain" description="C2H2-type" evidence="1">
    <location>
        <begin position="207"/>
        <end position="229"/>
    </location>
</feature>
<dbReference type="InterPro" id="IPR036236">
    <property type="entry name" value="Znf_C2H2_sf"/>
</dbReference>
<name>A0A3P7PAD2_DIBLA</name>
<evidence type="ECO:0000259" key="1">
    <source>
        <dbReference type="PROSITE" id="PS00028"/>
    </source>
</evidence>
<accession>A0A3P7PAD2</accession>
<dbReference type="PROSITE" id="PS00028">
    <property type="entry name" value="ZINC_FINGER_C2H2_1"/>
    <property type="match status" value="1"/>
</dbReference>